<proteinExistence type="predicted"/>
<comment type="caution">
    <text evidence="1">The sequence shown here is derived from an EMBL/GenBank/DDBJ whole genome shotgun (WGS) entry which is preliminary data.</text>
</comment>
<accession>A0A9P0L0R1</accession>
<dbReference type="EMBL" id="CAKOFQ010006913">
    <property type="protein sequence ID" value="CAH1981756.1"/>
    <property type="molecule type" value="Genomic_DNA"/>
</dbReference>
<dbReference type="Proteomes" id="UP001152888">
    <property type="component" value="Unassembled WGS sequence"/>
</dbReference>
<protein>
    <submittedName>
        <fullName evidence="1">Uncharacterized protein</fullName>
    </submittedName>
</protein>
<reference evidence="1" key="1">
    <citation type="submission" date="2022-03" db="EMBL/GenBank/DDBJ databases">
        <authorList>
            <person name="Sayadi A."/>
        </authorList>
    </citation>
    <scope>NUCLEOTIDE SEQUENCE</scope>
</reference>
<organism evidence="1 2">
    <name type="scientific">Acanthoscelides obtectus</name>
    <name type="common">Bean weevil</name>
    <name type="synonym">Bruchus obtectus</name>
    <dbReference type="NCBI Taxonomy" id="200917"/>
    <lineage>
        <taxon>Eukaryota</taxon>
        <taxon>Metazoa</taxon>
        <taxon>Ecdysozoa</taxon>
        <taxon>Arthropoda</taxon>
        <taxon>Hexapoda</taxon>
        <taxon>Insecta</taxon>
        <taxon>Pterygota</taxon>
        <taxon>Neoptera</taxon>
        <taxon>Endopterygota</taxon>
        <taxon>Coleoptera</taxon>
        <taxon>Polyphaga</taxon>
        <taxon>Cucujiformia</taxon>
        <taxon>Chrysomeloidea</taxon>
        <taxon>Chrysomelidae</taxon>
        <taxon>Bruchinae</taxon>
        <taxon>Bruchini</taxon>
        <taxon>Acanthoscelides</taxon>
    </lineage>
</organism>
<evidence type="ECO:0000313" key="2">
    <source>
        <dbReference type="Proteomes" id="UP001152888"/>
    </source>
</evidence>
<gene>
    <name evidence="1" type="ORF">ACAOBT_LOCUS14660</name>
</gene>
<name>A0A9P0L0R1_ACAOB</name>
<dbReference type="AlphaFoldDB" id="A0A9P0L0R1"/>
<keyword evidence="2" id="KW-1185">Reference proteome</keyword>
<sequence>MTAGINEKRWHIVPRELLSESRTCRSRSRQRRRIFLVVRKIRKGRKKGNLVRQSFVSIVSSYLEKGCIYRSQSFKIFVVLKISNKCAGDYLSMIRP</sequence>
<evidence type="ECO:0000313" key="1">
    <source>
        <dbReference type="EMBL" id="CAH1981756.1"/>
    </source>
</evidence>